<comment type="similarity">
    <text evidence="1">Belongs to the AAA ATPase family.</text>
</comment>
<evidence type="ECO:0000313" key="6">
    <source>
        <dbReference type="Proteomes" id="UP001149140"/>
    </source>
</evidence>
<evidence type="ECO:0000256" key="3">
    <source>
        <dbReference type="ARBA" id="ARBA00022840"/>
    </source>
</evidence>
<dbReference type="InterPro" id="IPR003593">
    <property type="entry name" value="AAA+_ATPase"/>
</dbReference>
<sequence>MNPFAALELSPASHFAVNVHAAVYRVIVYARGLGALGGGDADELFARYPFLRGHLQTMAPYLPDGLGWEETVAWWPRALSEWEREAPAERPPPLVALARAGVLDLDDRMALLTAGLAEEDSRFAELLSDLQPGGARTAMLETLGRVVGVDHWALGRRLLDAGLVEAADPRVPRSQWVLRVPSGLWEAIRGFAAVAPEPGMELRWELPDARELVLAPGVAARVHELPAVLARERASTLVVRGMRGSDREEVVGAVARSLGVAVLRVDGETAADEASWRRVGPLCTALGALPMVVLDLAPGETATLASPPGYDGPLAAVLAGEGGVRGQAMLRSVTLELPPEGFDERLRLWEGALPAQPVEELAERFLLPAGHLRRVATEARAIAALERREQVGAADVRQACRSLNRQRLETLATHVEPAGTWESLVVSERTGARLLELERRCRHRERILERLAPSLRAGATRGVRALFTGASGTGKTMAARILAAELGMDLFRVDLAAVVNKYVGETEKNLHRILSTAEELDVLLLIDEGDALLGARTEVRSANDRFANLETNYLLQRLESYQGIVAVTTNAADRIDPAFSRRMDVVVSFVEPGPLERREIWALHLPEGHTADARRLDEISERCVLSGGQIRNAALSATLLALDRDGNVATTDVERAVSAEYGKAGAVSPLDRDGHAAPERGIEAFLEALS</sequence>
<dbReference type="InterPro" id="IPR003959">
    <property type="entry name" value="ATPase_AAA_core"/>
</dbReference>
<dbReference type="Gene3D" id="3.40.50.300">
    <property type="entry name" value="P-loop containing nucleotide triphosphate hydrolases"/>
    <property type="match status" value="1"/>
</dbReference>
<evidence type="ECO:0000256" key="1">
    <source>
        <dbReference type="ARBA" id="ARBA00006914"/>
    </source>
</evidence>
<dbReference type="InterPro" id="IPR050221">
    <property type="entry name" value="26S_Proteasome_ATPase"/>
</dbReference>
<keyword evidence="6" id="KW-1185">Reference proteome</keyword>
<dbReference type="CDD" id="cd19481">
    <property type="entry name" value="RecA-like_protease"/>
    <property type="match status" value="1"/>
</dbReference>
<dbReference type="AlphaFoldDB" id="A0A9X3S637"/>
<organism evidence="5 6">
    <name type="scientific">Solirubrobacter ginsenosidimutans</name>
    <dbReference type="NCBI Taxonomy" id="490573"/>
    <lineage>
        <taxon>Bacteria</taxon>
        <taxon>Bacillati</taxon>
        <taxon>Actinomycetota</taxon>
        <taxon>Thermoleophilia</taxon>
        <taxon>Solirubrobacterales</taxon>
        <taxon>Solirubrobacteraceae</taxon>
        <taxon>Solirubrobacter</taxon>
    </lineage>
</organism>
<keyword evidence="2" id="KW-0547">Nucleotide-binding</keyword>
<dbReference type="SMART" id="SM00382">
    <property type="entry name" value="AAA"/>
    <property type="match status" value="1"/>
</dbReference>
<accession>A0A9X3S637</accession>
<comment type="caution">
    <text evidence="5">The sequence shown here is derived from an EMBL/GenBank/DDBJ whole genome shotgun (WGS) entry which is preliminary data.</text>
</comment>
<name>A0A9X3S637_9ACTN</name>
<dbReference type="SUPFAM" id="SSF52540">
    <property type="entry name" value="P-loop containing nucleoside triphosphate hydrolases"/>
    <property type="match status" value="1"/>
</dbReference>
<protein>
    <submittedName>
        <fullName evidence="5">AAA family ATPase</fullName>
    </submittedName>
</protein>
<evidence type="ECO:0000259" key="4">
    <source>
        <dbReference type="SMART" id="SM00382"/>
    </source>
</evidence>
<reference evidence="5" key="1">
    <citation type="submission" date="2022-10" db="EMBL/GenBank/DDBJ databases">
        <title>The WGS of Solirubrobacter ginsenosidimutans DSM 21036.</title>
        <authorList>
            <person name="Jiang Z."/>
        </authorList>
    </citation>
    <scope>NUCLEOTIDE SEQUENCE</scope>
    <source>
        <strain evidence="5">DSM 21036</strain>
    </source>
</reference>
<keyword evidence="3" id="KW-0067">ATP-binding</keyword>
<gene>
    <name evidence="5" type="ORF">OM076_38715</name>
</gene>
<dbReference type="Pfam" id="PF00004">
    <property type="entry name" value="AAA"/>
    <property type="match status" value="1"/>
</dbReference>
<dbReference type="Proteomes" id="UP001149140">
    <property type="component" value="Unassembled WGS sequence"/>
</dbReference>
<dbReference type="RefSeq" id="WP_270045520.1">
    <property type="nucleotide sequence ID" value="NZ_JAPDOD010000062.1"/>
</dbReference>
<dbReference type="GO" id="GO:0005524">
    <property type="term" value="F:ATP binding"/>
    <property type="evidence" value="ECO:0007669"/>
    <property type="project" value="UniProtKB-KW"/>
</dbReference>
<dbReference type="PANTHER" id="PTHR23073">
    <property type="entry name" value="26S PROTEASOME REGULATORY SUBUNIT"/>
    <property type="match status" value="1"/>
</dbReference>
<dbReference type="InterPro" id="IPR027417">
    <property type="entry name" value="P-loop_NTPase"/>
</dbReference>
<dbReference type="EMBL" id="JAPDOD010000062">
    <property type="protein sequence ID" value="MDA0166262.1"/>
    <property type="molecule type" value="Genomic_DNA"/>
</dbReference>
<evidence type="ECO:0000313" key="5">
    <source>
        <dbReference type="EMBL" id="MDA0166262.1"/>
    </source>
</evidence>
<proteinExistence type="inferred from homology"/>
<evidence type="ECO:0000256" key="2">
    <source>
        <dbReference type="ARBA" id="ARBA00022741"/>
    </source>
</evidence>
<feature type="domain" description="AAA+ ATPase" evidence="4">
    <location>
        <begin position="461"/>
        <end position="589"/>
    </location>
</feature>
<dbReference type="GO" id="GO:0016887">
    <property type="term" value="F:ATP hydrolysis activity"/>
    <property type="evidence" value="ECO:0007669"/>
    <property type="project" value="InterPro"/>
</dbReference>